<name>A0A542Y6M9_9MICO</name>
<dbReference type="Proteomes" id="UP000319094">
    <property type="component" value="Unassembled WGS sequence"/>
</dbReference>
<dbReference type="Gene3D" id="1.10.101.10">
    <property type="entry name" value="PGBD-like superfamily/PGBD"/>
    <property type="match status" value="1"/>
</dbReference>
<evidence type="ECO:0000313" key="2">
    <source>
        <dbReference type="Proteomes" id="UP000319094"/>
    </source>
</evidence>
<dbReference type="AlphaFoldDB" id="A0A542Y6M9"/>
<dbReference type="InterPro" id="IPR036366">
    <property type="entry name" value="PGBDSf"/>
</dbReference>
<evidence type="ECO:0008006" key="3">
    <source>
        <dbReference type="Google" id="ProtNLM"/>
    </source>
</evidence>
<comment type="caution">
    <text evidence="1">The sequence shown here is derived from an EMBL/GenBank/DDBJ whole genome shotgun (WGS) entry which is preliminary data.</text>
</comment>
<organism evidence="1 2">
    <name type="scientific">Leucobacter komagatae</name>
    <dbReference type="NCBI Taxonomy" id="55969"/>
    <lineage>
        <taxon>Bacteria</taxon>
        <taxon>Bacillati</taxon>
        <taxon>Actinomycetota</taxon>
        <taxon>Actinomycetes</taxon>
        <taxon>Micrococcales</taxon>
        <taxon>Microbacteriaceae</taxon>
        <taxon>Leucobacter</taxon>
    </lineage>
</organism>
<keyword evidence="2" id="KW-1185">Reference proteome</keyword>
<evidence type="ECO:0000313" key="1">
    <source>
        <dbReference type="EMBL" id="TQL43695.1"/>
    </source>
</evidence>
<dbReference type="SUPFAM" id="SSF47090">
    <property type="entry name" value="PGBD-like"/>
    <property type="match status" value="1"/>
</dbReference>
<protein>
    <recommendedName>
        <fullName evidence="3">Peptidoglycan binding-like domain-containing protein</fullName>
    </recommendedName>
</protein>
<dbReference type="RefSeq" id="WP_141886970.1">
    <property type="nucleotide sequence ID" value="NZ_BAAAUY010000001.1"/>
</dbReference>
<accession>A0A542Y6M9</accession>
<sequence length="369" mass="39059">MKPRKKQHRNPRPVLVILLIWLVPVAVWGTAIVADVLIQRKANLPVQPETVVAGSRTIDARLGVRGVATFKSEMNLRLEGQGTITRFDLVVGTPVEPGTKAMEVDGVPRMAYSGETPFFRDLHVGDVGKDVLTLTEFLRDLGFLSGEEPGSLFSQAASVALSTFQSEVNLTPDGVLRKEEFIYIPRDFGEVVSVQVSPGDPVPADGVFATGSGQVSALRIVDSAGEKPPKGFPVPGELRLSAGPEELLISSLSISGDEAVEVTKKLRSWAAEELIEVGMDDDSQIFEGLQISLAVPFDVASVPSTAIMAGLGGETCVIQNDEGSGPEAVPVTVQQIAGELGVVGIDPSLAGTQVLRDARSATPKGVTCR</sequence>
<dbReference type="EMBL" id="VFON01000001">
    <property type="protein sequence ID" value="TQL43695.1"/>
    <property type="molecule type" value="Genomic_DNA"/>
</dbReference>
<dbReference type="InterPro" id="IPR036365">
    <property type="entry name" value="PGBD-like_sf"/>
</dbReference>
<dbReference type="OrthoDB" id="3238883at2"/>
<gene>
    <name evidence="1" type="ORF">FB468_1725</name>
</gene>
<proteinExistence type="predicted"/>
<reference evidence="1 2" key="1">
    <citation type="submission" date="2019-06" db="EMBL/GenBank/DDBJ databases">
        <title>Sequencing the genomes of 1000 actinobacteria strains.</title>
        <authorList>
            <person name="Klenk H.-P."/>
        </authorList>
    </citation>
    <scope>NUCLEOTIDE SEQUENCE [LARGE SCALE GENOMIC DNA]</scope>
    <source>
        <strain evidence="1 2">DSM 8803</strain>
    </source>
</reference>